<feature type="compositionally biased region" description="Basic and acidic residues" evidence="4">
    <location>
        <begin position="191"/>
        <end position="201"/>
    </location>
</feature>
<keyword evidence="2" id="KW-0863">Zinc-finger</keyword>
<comment type="caution">
    <text evidence="6">The sequence shown here is derived from an EMBL/GenBank/DDBJ whole genome shotgun (WGS) entry which is preliminary data.</text>
</comment>
<keyword evidence="7" id="KW-1185">Reference proteome</keyword>
<dbReference type="PANTHER" id="PTHR22166">
    <property type="entry name" value="ENDOPLASMIC RETICULUM JUNCTION FORMATION PROTEIN LUNAPARK"/>
    <property type="match status" value="1"/>
</dbReference>
<dbReference type="AlphaFoldDB" id="A0A7I8V9B2"/>
<accession>A0A7I8V9B2</accession>
<name>A0A7I8V9B2_9ANNE</name>
<protein>
    <recommendedName>
        <fullName evidence="2">Endoplasmic reticulum junction formation protein lunapark</fullName>
    </recommendedName>
</protein>
<reference evidence="6 7" key="1">
    <citation type="submission" date="2020-08" db="EMBL/GenBank/DDBJ databases">
        <authorList>
            <person name="Hejnol A."/>
        </authorList>
    </citation>
    <scope>NUCLEOTIDE SEQUENCE [LARGE SCALE GENOMIC DNA]</scope>
</reference>
<evidence type="ECO:0000256" key="2">
    <source>
        <dbReference type="RuleBase" id="RU367073"/>
    </source>
</evidence>
<evidence type="ECO:0000256" key="4">
    <source>
        <dbReference type="SAM" id="MobiDB-lite"/>
    </source>
</evidence>
<feature type="compositionally biased region" description="Polar residues" evidence="4">
    <location>
        <begin position="173"/>
        <end position="190"/>
    </location>
</feature>
<keyword evidence="2" id="KW-0472">Membrane</keyword>
<feature type="region of interest" description="Disordered" evidence="4">
    <location>
        <begin position="167"/>
        <end position="217"/>
    </location>
</feature>
<feature type="coiled-coil region" evidence="3">
    <location>
        <begin position="11"/>
        <end position="38"/>
    </location>
</feature>
<dbReference type="Proteomes" id="UP000549394">
    <property type="component" value="Unassembled WGS sequence"/>
</dbReference>
<feature type="transmembrane region" description="Helical" evidence="2">
    <location>
        <begin position="73"/>
        <end position="90"/>
    </location>
</feature>
<proteinExistence type="inferred from homology"/>
<comment type="function">
    <text evidence="2">Plays a role in determining ER morphology.</text>
</comment>
<dbReference type="GO" id="GO:0098826">
    <property type="term" value="C:endoplasmic reticulum tubular network membrane"/>
    <property type="evidence" value="ECO:0007669"/>
    <property type="project" value="UniProtKB-UniRule"/>
</dbReference>
<comment type="subcellular location">
    <subcellularLocation>
        <location evidence="2">Endoplasmic reticulum membrane</location>
        <topology evidence="2">Multi-pass membrane protein</topology>
    </subcellularLocation>
</comment>
<keyword evidence="2" id="KW-0256">Endoplasmic reticulum</keyword>
<dbReference type="GO" id="GO:1903373">
    <property type="term" value="P:positive regulation of endoplasmic reticulum tubular network organization"/>
    <property type="evidence" value="ECO:0007669"/>
    <property type="project" value="UniProtKB-UniRule"/>
</dbReference>
<keyword evidence="3" id="KW-0175">Coiled coil</keyword>
<organism evidence="6 7">
    <name type="scientific">Dimorphilus gyrociliatus</name>
    <dbReference type="NCBI Taxonomy" id="2664684"/>
    <lineage>
        <taxon>Eukaryota</taxon>
        <taxon>Metazoa</taxon>
        <taxon>Spiralia</taxon>
        <taxon>Lophotrochozoa</taxon>
        <taxon>Annelida</taxon>
        <taxon>Polychaeta</taxon>
        <taxon>Polychaeta incertae sedis</taxon>
        <taxon>Dinophilidae</taxon>
        <taxon>Dimorphilus</taxon>
    </lineage>
</organism>
<sequence>MGNLFTFFKHKYSTLEKLESLEKEIQYLEKNHEKYIRRERAIVFYLIAYSVVIYVTTASLLCIFYFPKEWKKRLTYLAPFVIFPVLIWFIKRFLNWYFIRRVTFTDRSLKKRKEEKQKILEEVKEKETYKRAKEILEKYDPDSVPSIELPASTPVKKLIDYDGQELRKRSKSVDQSTPSKPSPNETPQLHSSEESEVEKSNVGDAQSKPPLPPNCTTPIKAKPIPAAFCPPPHQVPLPRPILPRERSSIERVMEWIVGDGPQNRYALICKKCISHNGMALKEEFEYISFRCCYCFYMNEARKKQMHIPRKLEPTEASVHDKNTNIKEKKEDQIEKKSSAIET</sequence>
<dbReference type="GO" id="GO:0071788">
    <property type="term" value="P:endoplasmic reticulum tubular network maintenance"/>
    <property type="evidence" value="ECO:0007669"/>
    <property type="project" value="UniProtKB-UniRule"/>
</dbReference>
<dbReference type="GO" id="GO:0008270">
    <property type="term" value="F:zinc ion binding"/>
    <property type="evidence" value="ECO:0007669"/>
    <property type="project" value="UniProtKB-KW"/>
</dbReference>
<evidence type="ECO:0000259" key="5">
    <source>
        <dbReference type="Pfam" id="PF10058"/>
    </source>
</evidence>
<feature type="region of interest" description="Disordered" evidence="4">
    <location>
        <begin position="311"/>
        <end position="342"/>
    </location>
</feature>
<keyword evidence="2" id="KW-0812">Transmembrane</keyword>
<dbReference type="OrthoDB" id="1725934at2759"/>
<keyword evidence="2" id="KW-1133">Transmembrane helix</keyword>
<dbReference type="Pfam" id="PF10058">
    <property type="entry name" value="Zn_ribbon_10"/>
    <property type="match status" value="1"/>
</dbReference>
<dbReference type="InterPro" id="IPR019273">
    <property type="entry name" value="Lunapark_Znf"/>
</dbReference>
<keyword evidence="2" id="KW-0479">Metal-binding</keyword>
<feature type="transmembrane region" description="Helical" evidence="2">
    <location>
        <begin position="42"/>
        <end position="67"/>
    </location>
</feature>
<dbReference type="InterPro" id="IPR040115">
    <property type="entry name" value="Lnp"/>
</dbReference>
<comment type="domain">
    <text evidence="2">The C4-type zinc finger motif is necessary both for its ER three-way tubular junction localization and formation.</text>
</comment>
<feature type="domain" description="Lunapark zinc ribbon" evidence="5">
    <location>
        <begin position="249"/>
        <end position="298"/>
    </location>
</feature>
<gene>
    <name evidence="6" type="ORF">DGYR_LOCUS1907</name>
</gene>
<dbReference type="EMBL" id="CAJFCJ010000003">
    <property type="protein sequence ID" value="CAD5112837.1"/>
    <property type="molecule type" value="Genomic_DNA"/>
</dbReference>
<keyword evidence="2" id="KW-0862">Zinc</keyword>
<evidence type="ECO:0000256" key="1">
    <source>
        <dbReference type="ARBA" id="ARBA00009940"/>
    </source>
</evidence>
<comment type="similarity">
    <text evidence="1 2">Belongs to the lunapark family.</text>
</comment>
<evidence type="ECO:0000313" key="7">
    <source>
        <dbReference type="Proteomes" id="UP000549394"/>
    </source>
</evidence>
<dbReference type="PANTHER" id="PTHR22166:SF12">
    <property type="entry name" value="ENDOPLASMIC RETICULUM JUNCTION FORMATION PROTEIN LUNAPARK"/>
    <property type="match status" value="1"/>
</dbReference>
<evidence type="ECO:0000313" key="6">
    <source>
        <dbReference type="EMBL" id="CAD5112837.1"/>
    </source>
</evidence>
<evidence type="ECO:0000256" key="3">
    <source>
        <dbReference type="SAM" id="Coils"/>
    </source>
</evidence>